<dbReference type="AlphaFoldDB" id="A0A5B1LYD8"/>
<organism evidence="2 3">
    <name type="scientific">Nocardioides antri</name>
    <dbReference type="NCBI Taxonomy" id="2607659"/>
    <lineage>
        <taxon>Bacteria</taxon>
        <taxon>Bacillati</taxon>
        <taxon>Actinomycetota</taxon>
        <taxon>Actinomycetes</taxon>
        <taxon>Propionibacteriales</taxon>
        <taxon>Nocardioidaceae</taxon>
        <taxon>Nocardioides</taxon>
    </lineage>
</organism>
<proteinExistence type="predicted"/>
<dbReference type="Proteomes" id="UP000324351">
    <property type="component" value="Unassembled WGS sequence"/>
</dbReference>
<keyword evidence="2" id="KW-0489">Methyltransferase</keyword>
<dbReference type="SUPFAM" id="SSF53335">
    <property type="entry name" value="S-adenosyl-L-methionine-dependent methyltransferases"/>
    <property type="match status" value="1"/>
</dbReference>
<keyword evidence="3" id="KW-1185">Reference proteome</keyword>
<gene>
    <name evidence="2" type="ORF">F0U47_17525</name>
</gene>
<dbReference type="GO" id="GO:0032259">
    <property type="term" value="P:methylation"/>
    <property type="evidence" value="ECO:0007669"/>
    <property type="project" value="UniProtKB-KW"/>
</dbReference>
<accession>A0A5B1LYD8</accession>
<comment type="caution">
    <text evidence="2">The sequence shown here is derived from an EMBL/GenBank/DDBJ whole genome shotgun (WGS) entry which is preliminary data.</text>
</comment>
<feature type="region of interest" description="Disordered" evidence="1">
    <location>
        <begin position="270"/>
        <end position="290"/>
    </location>
</feature>
<dbReference type="GO" id="GO:0008168">
    <property type="term" value="F:methyltransferase activity"/>
    <property type="evidence" value="ECO:0007669"/>
    <property type="project" value="UniProtKB-KW"/>
</dbReference>
<keyword evidence="2" id="KW-0808">Transferase</keyword>
<evidence type="ECO:0000313" key="3">
    <source>
        <dbReference type="Proteomes" id="UP000324351"/>
    </source>
</evidence>
<dbReference type="EMBL" id="VUJW01000011">
    <property type="protein sequence ID" value="KAA1425591.1"/>
    <property type="molecule type" value="Genomic_DNA"/>
</dbReference>
<evidence type="ECO:0000313" key="2">
    <source>
        <dbReference type="EMBL" id="KAA1425591.1"/>
    </source>
</evidence>
<name>A0A5B1LYD8_9ACTN</name>
<protein>
    <submittedName>
        <fullName evidence="2">FkbM family methyltransferase</fullName>
    </submittedName>
</protein>
<dbReference type="RefSeq" id="WP_149751777.1">
    <property type="nucleotide sequence ID" value="NZ_VUJW01000011.1"/>
</dbReference>
<evidence type="ECO:0000256" key="1">
    <source>
        <dbReference type="SAM" id="MobiDB-lite"/>
    </source>
</evidence>
<reference evidence="2 3" key="2">
    <citation type="submission" date="2019-09" db="EMBL/GenBank/DDBJ databases">
        <authorList>
            <person name="Jin C."/>
        </authorList>
    </citation>
    <scope>NUCLEOTIDE SEQUENCE [LARGE SCALE GENOMIC DNA]</scope>
    <source>
        <strain evidence="2 3">BN140041</strain>
    </source>
</reference>
<reference evidence="2 3" key="1">
    <citation type="submission" date="2019-09" db="EMBL/GenBank/DDBJ databases">
        <title>Nocardioides panacisoli sp. nov., isolated from the soil of a ginseng field.</title>
        <authorList>
            <person name="Cho C."/>
        </authorList>
    </citation>
    <scope>NUCLEOTIDE SEQUENCE [LARGE SCALE GENOMIC DNA]</scope>
    <source>
        <strain evidence="2 3">BN140041</strain>
    </source>
</reference>
<dbReference type="InterPro" id="IPR029063">
    <property type="entry name" value="SAM-dependent_MTases_sf"/>
</dbReference>
<sequence>MPILRVIDLDRRKPESCYLQDARRDVTSQFGEDGIIEKIFEIVPPANRWCVEYGAWDGVYLSNTYHLVHDLGWNGVLIEGDPAKFAELETNCAGLANAHPVQAVVGFDNGVDALDDVLAGTDCPHAPDLASIDVDGADYFLWQSMKAYRPRVVVIEFNPTVPNDVVFVQDRDLAVHQGASLAAMVELGKRKRYELVAVTNCNAFFVDEPLFPAFGIEDNSIDAMRANVTGRIFHGYDGTIYTKMRPLQWVGRGDTRPPIDVFQLLPPEERNWHDKLESQQTDSADGEDDD</sequence>